<dbReference type="AlphaFoldDB" id="A0A165EET5"/>
<dbReference type="Proteomes" id="UP000077266">
    <property type="component" value="Unassembled WGS sequence"/>
</dbReference>
<sequence>MSIATDLPFPFPKEWDKPWCIIAGWAFDLTQSAEIQESCANCKVPVYAAKPHISFVMHALDVLPQNDDLAPDVFSRSGDALEYIVLPVVRKEFTEHLLDTKDGVKRKLQDGTSESLDKELATKAGEKKDEIFAKVFGKDNALKDNKIFWTTFHDPDQMKIWGRFRRGAPKPNFESYVIENAVVREA</sequence>
<protein>
    <submittedName>
        <fullName evidence="1">Uncharacterized protein</fullName>
    </submittedName>
</protein>
<reference evidence="1 2" key="1">
    <citation type="journal article" date="2016" name="Mol. Biol. Evol.">
        <title>Comparative Genomics of Early-Diverging Mushroom-Forming Fungi Provides Insights into the Origins of Lignocellulose Decay Capabilities.</title>
        <authorList>
            <person name="Nagy L.G."/>
            <person name="Riley R."/>
            <person name="Tritt A."/>
            <person name="Adam C."/>
            <person name="Daum C."/>
            <person name="Floudas D."/>
            <person name="Sun H."/>
            <person name="Yadav J.S."/>
            <person name="Pangilinan J."/>
            <person name="Larsson K.H."/>
            <person name="Matsuura K."/>
            <person name="Barry K."/>
            <person name="Labutti K."/>
            <person name="Kuo R."/>
            <person name="Ohm R.A."/>
            <person name="Bhattacharya S.S."/>
            <person name="Shirouzu T."/>
            <person name="Yoshinaga Y."/>
            <person name="Martin F.M."/>
            <person name="Grigoriev I.V."/>
            <person name="Hibbett D.S."/>
        </authorList>
    </citation>
    <scope>NUCLEOTIDE SEQUENCE [LARGE SCALE GENOMIC DNA]</scope>
    <source>
        <strain evidence="1 2">HHB12029</strain>
    </source>
</reference>
<dbReference type="EMBL" id="KV426145">
    <property type="protein sequence ID" value="KZV86766.1"/>
    <property type="molecule type" value="Genomic_DNA"/>
</dbReference>
<name>A0A165EET5_EXIGL</name>
<evidence type="ECO:0000313" key="2">
    <source>
        <dbReference type="Proteomes" id="UP000077266"/>
    </source>
</evidence>
<evidence type="ECO:0000313" key="1">
    <source>
        <dbReference type="EMBL" id="KZV86766.1"/>
    </source>
</evidence>
<dbReference type="InParanoid" id="A0A165EET5"/>
<proteinExistence type="predicted"/>
<gene>
    <name evidence="1" type="ORF">EXIGLDRAFT_724452</name>
</gene>
<organism evidence="1 2">
    <name type="scientific">Exidia glandulosa HHB12029</name>
    <dbReference type="NCBI Taxonomy" id="1314781"/>
    <lineage>
        <taxon>Eukaryota</taxon>
        <taxon>Fungi</taxon>
        <taxon>Dikarya</taxon>
        <taxon>Basidiomycota</taxon>
        <taxon>Agaricomycotina</taxon>
        <taxon>Agaricomycetes</taxon>
        <taxon>Auriculariales</taxon>
        <taxon>Exidiaceae</taxon>
        <taxon>Exidia</taxon>
    </lineage>
</organism>
<keyword evidence="2" id="KW-1185">Reference proteome</keyword>
<accession>A0A165EET5</accession>